<gene>
    <name evidence="2" type="ORF">JYU34_017721</name>
</gene>
<dbReference type="Proteomes" id="UP000823941">
    <property type="component" value="Chromosome 23"/>
</dbReference>
<feature type="region of interest" description="Disordered" evidence="1">
    <location>
        <begin position="43"/>
        <end position="62"/>
    </location>
</feature>
<evidence type="ECO:0000256" key="1">
    <source>
        <dbReference type="SAM" id="MobiDB-lite"/>
    </source>
</evidence>
<comment type="caution">
    <text evidence="2">The sequence shown here is derived from an EMBL/GenBank/DDBJ whole genome shotgun (WGS) entry which is preliminary data.</text>
</comment>
<sequence length="62" mass="7118">MADRARHRVAPAPAPTKKQYAYQPCPRSEEVGTEFALQLVRGHFEPDQPDYQEYQDTTPQVT</sequence>
<organism evidence="2 3">
    <name type="scientific">Plutella xylostella</name>
    <name type="common">Diamondback moth</name>
    <name type="synonym">Plutella maculipennis</name>
    <dbReference type="NCBI Taxonomy" id="51655"/>
    <lineage>
        <taxon>Eukaryota</taxon>
        <taxon>Metazoa</taxon>
        <taxon>Ecdysozoa</taxon>
        <taxon>Arthropoda</taxon>
        <taxon>Hexapoda</taxon>
        <taxon>Insecta</taxon>
        <taxon>Pterygota</taxon>
        <taxon>Neoptera</taxon>
        <taxon>Endopterygota</taxon>
        <taxon>Lepidoptera</taxon>
        <taxon>Glossata</taxon>
        <taxon>Ditrysia</taxon>
        <taxon>Yponomeutoidea</taxon>
        <taxon>Plutellidae</taxon>
        <taxon>Plutella</taxon>
    </lineage>
</organism>
<keyword evidence="3" id="KW-1185">Reference proteome</keyword>
<evidence type="ECO:0000313" key="2">
    <source>
        <dbReference type="EMBL" id="KAG7299180.1"/>
    </source>
</evidence>
<reference evidence="2 3" key="1">
    <citation type="submission" date="2021-06" db="EMBL/GenBank/DDBJ databases">
        <title>A haploid diamondback moth (Plutella xylostella L.) genome assembly resolves 31 chromosomes and identifies a diamide resistance mutation.</title>
        <authorList>
            <person name="Ward C.M."/>
            <person name="Perry K.D."/>
            <person name="Baker G."/>
            <person name="Powis K."/>
            <person name="Heckel D.G."/>
            <person name="Baxter S.W."/>
        </authorList>
    </citation>
    <scope>NUCLEOTIDE SEQUENCE [LARGE SCALE GENOMIC DNA]</scope>
    <source>
        <strain evidence="2 3">LV</strain>
        <tissue evidence="2">Single pupa</tissue>
    </source>
</reference>
<accession>A0ABQ7Q1Z9</accession>
<feature type="region of interest" description="Disordered" evidence="1">
    <location>
        <begin position="1"/>
        <end position="23"/>
    </location>
</feature>
<protein>
    <submittedName>
        <fullName evidence="2">Uncharacterized protein</fullName>
    </submittedName>
</protein>
<proteinExistence type="predicted"/>
<dbReference type="EMBL" id="JAHIBW010000023">
    <property type="protein sequence ID" value="KAG7299180.1"/>
    <property type="molecule type" value="Genomic_DNA"/>
</dbReference>
<name>A0ABQ7Q1Z9_PLUXY</name>
<evidence type="ECO:0000313" key="3">
    <source>
        <dbReference type="Proteomes" id="UP000823941"/>
    </source>
</evidence>